<protein>
    <submittedName>
        <fullName evidence="1">Predicted transcriptional regulator</fullName>
    </submittedName>
</protein>
<dbReference type="GO" id="GO:0003677">
    <property type="term" value="F:DNA binding"/>
    <property type="evidence" value="ECO:0007669"/>
    <property type="project" value="InterPro"/>
</dbReference>
<dbReference type="Proteomes" id="UP000254950">
    <property type="component" value="Unassembled WGS sequence"/>
</dbReference>
<dbReference type="Gene3D" id="1.10.260.40">
    <property type="entry name" value="lambda repressor-like DNA-binding domains"/>
    <property type="match status" value="1"/>
</dbReference>
<dbReference type="SUPFAM" id="SSF47413">
    <property type="entry name" value="lambda repressor-like DNA-binding domains"/>
    <property type="match status" value="1"/>
</dbReference>
<evidence type="ECO:0000313" key="2">
    <source>
        <dbReference type="Proteomes" id="UP000254950"/>
    </source>
</evidence>
<dbReference type="OrthoDB" id="9798416at2"/>
<accession>A0A380ZF30</accession>
<dbReference type="InterPro" id="IPR014057">
    <property type="entry name" value="HI1420"/>
</dbReference>
<organism evidence="1 2">
    <name type="scientific">Bartonella doshiae</name>
    <dbReference type="NCBI Taxonomy" id="33044"/>
    <lineage>
        <taxon>Bacteria</taxon>
        <taxon>Pseudomonadati</taxon>
        <taxon>Pseudomonadota</taxon>
        <taxon>Alphaproteobacteria</taxon>
        <taxon>Hyphomicrobiales</taxon>
        <taxon>Bartonellaceae</taxon>
        <taxon>Bartonella</taxon>
    </lineage>
</organism>
<gene>
    <name evidence="1" type="ORF">NCTC12862_01294</name>
</gene>
<dbReference type="AlphaFoldDB" id="A0A380ZF30"/>
<reference evidence="1 2" key="1">
    <citation type="submission" date="2018-06" db="EMBL/GenBank/DDBJ databases">
        <authorList>
            <consortium name="Pathogen Informatics"/>
            <person name="Doyle S."/>
        </authorList>
    </citation>
    <scope>NUCLEOTIDE SEQUENCE [LARGE SCALE GENOMIC DNA]</scope>
    <source>
        <strain evidence="1 2">NCTC12862</strain>
    </source>
</reference>
<dbReference type="Pfam" id="PF21716">
    <property type="entry name" value="dnstrm_HI1420"/>
    <property type="match status" value="1"/>
</dbReference>
<dbReference type="InterPro" id="IPR010982">
    <property type="entry name" value="Lambda_DNA-bd_dom_sf"/>
</dbReference>
<evidence type="ECO:0000313" key="1">
    <source>
        <dbReference type="EMBL" id="SUV45577.1"/>
    </source>
</evidence>
<dbReference type="RefSeq" id="WP_004856535.1">
    <property type="nucleotide sequence ID" value="NZ_CACVBH010000001.1"/>
</dbReference>
<dbReference type="PANTHER" id="PTHR40275:SF1">
    <property type="entry name" value="SSL7038 PROTEIN"/>
    <property type="match status" value="1"/>
</dbReference>
<proteinExistence type="predicted"/>
<dbReference type="PANTHER" id="PTHR40275">
    <property type="entry name" value="SSL7038 PROTEIN"/>
    <property type="match status" value="1"/>
</dbReference>
<name>A0A380ZF30_BARDO</name>
<sequence>MEIAKLNARKYCEISDKEVQILLQDALKTKNSHSLANALGIIAKSKGMTKVAKNTGLSREALYRSLSNKGDPRLSTFFSVLNALGLQINLIPVQKNPYNE</sequence>
<dbReference type="EMBL" id="UFTF01000001">
    <property type="protein sequence ID" value="SUV45577.1"/>
    <property type="molecule type" value="Genomic_DNA"/>
</dbReference>
<dbReference type="NCBIfam" id="TIGR02684">
    <property type="entry name" value="dnstrm_HI1420"/>
    <property type="match status" value="1"/>
</dbReference>